<sequence>MVADRIRRMTFASIYPMYVQKVERKDRSTADLDRVLTWLTGYDGPGLARAVADEVDLETFFAEAPAMNPDAVLITGVICGVRVEEITDLLMQRIRWMDKLVDEVARGKKMSSILRGSTAA</sequence>
<dbReference type="EMBL" id="BMDG01000017">
    <property type="protein sequence ID" value="GGI11897.1"/>
    <property type="molecule type" value="Genomic_DNA"/>
</dbReference>
<dbReference type="Pfam" id="PF09966">
    <property type="entry name" value="DUF2200"/>
    <property type="match status" value="1"/>
</dbReference>
<dbReference type="RefSeq" id="WP_188525363.1">
    <property type="nucleotide sequence ID" value="NZ_BMDG01000017.1"/>
</dbReference>
<name>A0ABQ2BDI7_9MICO</name>
<accession>A0ABQ2BDI7</accession>
<dbReference type="Proteomes" id="UP000632535">
    <property type="component" value="Unassembled WGS sequence"/>
</dbReference>
<dbReference type="InterPro" id="IPR023204">
    <property type="entry name" value="SP1917_dom_sf"/>
</dbReference>
<evidence type="ECO:0008006" key="3">
    <source>
        <dbReference type="Google" id="ProtNLM"/>
    </source>
</evidence>
<evidence type="ECO:0000313" key="1">
    <source>
        <dbReference type="EMBL" id="GGI11897.1"/>
    </source>
</evidence>
<organism evidence="1 2">
    <name type="scientific">Isoptericola cucumis</name>
    <dbReference type="NCBI Taxonomy" id="1776856"/>
    <lineage>
        <taxon>Bacteria</taxon>
        <taxon>Bacillati</taxon>
        <taxon>Actinomycetota</taxon>
        <taxon>Actinomycetes</taxon>
        <taxon>Micrococcales</taxon>
        <taxon>Promicromonosporaceae</taxon>
        <taxon>Isoptericola</taxon>
    </lineage>
</organism>
<dbReference type="PIRSF" id="PIRSF033199">
    <property type="entry name" value="UCP033199"/>
    <property type="match status" value="1"/>
</dbReference>
<comment type="caution">
    <text evidence="1">The sequence shown here is derived from an EMBL/GenBank/DDBJ whole genome shotgun (WGS) entry which is preliminary data.</text>
</comment>
<reference evidence="2" key="1">
    <citation type="journal article" date="2019" name="Int. J. Syst. Evol. Microbiol.">
        <title>The Global Catalogue of Microorganisms (GCM) 10K type strain sequencing project: providing services to taxonomists for standard genome sequencing and annotation.</title>
        <authorList>
            <consortium name="The Broad Institute Genomics Platform"/>
            <consortium name="The Broad Institute Genome Sequencing Center for Infectious Disease"/>
            <person name="Wu L."/>
            <person name="Ma J."/>
        </authorList>
    </citation>
    <scope>NUCLEOTIDE SEQUENCE [LARGE SCALE GENOMIC DNA]</scope>
    <source>
        <strain evidence="2">CCM 8653</strain>
    </source>
</reference>
<dbReference type="InterPro" id="IPR014580">
    <property type="entry name" value="UCP033199"/>
</dbReference>
<protein>
    <recommendedName>
        <fullName evidence="3">DUF2200 domain-containing protein</fullName>
    </recommendedName>
</protein>
<keyword evidence="2" id="KW-1185">Reference proteome</keyword>
<proteinExistence type="predicted"/>
<evidence type="ECO:0000313" key="2">
    <source>
        <dbReference type="Proteomes" id="UP000632535"/>
    </source>
</evidence>
<dbReference type="Gene3D" id="1.10.8.290">
    <property type="entry name" value="uncharacterized protein sp1917 domain"/>
    <property type="match status" value="1"/>
</dbReference>
<gene>
    <name evidence="1" type="ORF">GCM10007368_38480</name>
</gene>